<dbReference type="Pfam" id="PF00990">
    <property type="entry name" value="GGDEF"/>
    <property type="match status" value="1"/>
</dbReference>
<dbReference type="EC" id="2.7.7.65" evidence="1"/>
<dbReference type="CDD" id="cd01949">
    <property type="entry name" value="GGDEF"/>
    <property type="match status" value="1"/>
</dbReference>
<comment type="catalytic activity">
    <reaction evidence="2">
        <text>2 GTP = 3',3'-c-di-GMP + 2 diphosphate</text>
        <dbReference type="Rhea" id="RHEA:24898"/>
        <dbReference type="ChEBI" id="CHEBI:33019"/>
        <dbReference type="ChEBI" id="CHEBI:37565"/>
        <dbReference type="ChEBI" id="CHEBI:58805"/>
        <dbReference type="EC" id="2.7.7.65"/>
    </reaction>
</comment>
<keyword evidence="3" id="KW-0472">Membrane</keyword>
<dbReference type="InterPro" id="IPR050469">
    <property type="entry name" value="Diguanylate_Cyclase"/>
</dbReference>
<feature type="transmembrane region" description="Helical" evidence="3">
    <location>
        <begin position="47"/>
        <end position="66"/>
    </location>
</feature>
<feature type="transmembrane region" description="Helical" evidence="3">
    <location>
        <begin position="113"/>
        <end position="130"/>
    </location>
</feature>
<dbReference type="PROSITE" id="PS50887">
    <property type="entry name" value="GGDEF"/>
    <property type="match status" value="1"/>
</dbReference>
<protein>
    <recommendedName>
        <fullName evidence="1">diguanylate cyclase</fullName>
        <ecNumber evidence="1">2.7.7.65</ecNumber>
    </recommendedName>
</protein>
<evidence type="ECO:0000256" key="3">
    <source>
        <dbReference type="SAM" id="Phobius"/>
    </source>
</evidence>
<gene>
    <name evidence="5" type="ORF">RS130_14760</name>
</gene>
<dbReference type="PANTHER" id="PTHR45138">
    <property type="entry name" value="REGULATORY COMPONENTS OF SENSORY TRANSDUCTION SYSTEM"/>
    <property type="match status" value="1"/>
</dbReference>
<dbReference type="Gene3D" id="3.30.70.270">
    <property type="match status" value="1"/>
</dbReference>
<feature type="domain" description="GGDEF" evidence="4">
    <location>
        <begin position="224"/>
        <end position="351"/>
    </location>
</feature>
<feature type="transmembrane region" description="Helical" evidence="3">
    <location>
        <begin position="162"/>
        <end position="185"/>
    </location>
</feature>
<keyword evidence="5" id="KW-0548">Nucleotidyltransferase</keyword>
<reference evidence="5 6" key="1">
    <citation type="submission" date="2023-10" db="EMBL/GenBank/DDBJ databases">
        <title>Glaciecola aquimarina strain GGW-M5 nov., isolated from a coastal seawater.</title>
        <authorList>
            <person name="Bayburt H."/>
            <person name="Kim J.M."/>
            <person name="Choi B.J."/>
            <person name="Jeon C.O."/>
        </authorList>
    </citation>
    <scope>NUCLEOTIDE SEQUENCE [LARGE SCALE GENOMIC DNA]</scope>
    <source>
        <strain evidence="5 6">KCTC 32108</strain>
    </source>
</reference>
<accession>A0ABU3SYC7</accession>
<dbReference type="Proteomes" id="UP001247805">
    <property type="component" value="Unassembled WGS sequence"/>
</dbReference>
<dbReference type="InterPro" id="IPR000160">
    <property type="entry name" value="GGDEF_dom"/>
</dbReference>
<dbReference type="EMBL" id="JAWDIO010000002">
    <property type="protein sequence ID" value="MDU0354996.1"/>
    <property type="molecule type" value="Genomic_DNA"/>
</dbReference>
<sequence length="351" mass="38831">MIISFLLIVATAALAATFLVITSLSLSGMMSFADVSATWLPFWIGDMAGIIILSPLFFSCIQLAYPHKCFTILKHIEGQSNQPTAQFKYKILLSSCLIIVTMLLTKFTQSMDSSFAIFFLVLPHMWIACTETAFPNILSLALSSIFIVFLIDLLALMDFVMVYQYTINVVAANAMFAMAIPALIAHNHQLVTRVSTDSLTQAASREHLIEQGKFELQQAIQHNRDFSILVYDIDYFKNINDTYGHDVGDAALKMLSEIAKALLRPTDLLGRLGGDEFVVLLPNTDKATACNIANRLLEHVNGTEFVSGEAFSASIGITQMREGDDFNSIFKRADNALYAAKKAGRNCIRLN</sequence>
<dbReference type="PANTHER" id="PTHR45138:SF9">
    <property type="entry name" value="DIGUANYLATE CYCLASE DGCM-RELATED"/>
    <property type="match status" value="1"/>
</dbReference>
<keyword evidence="5" id="KW-0808">Transferase</keyword>
<dbReference type="InterPro" id="IPR029787">
    <property type="entry name" value="Nucleotide_cyclase"/>
</dbReference>
<evidence type="ECO:0000313" key="6">
    <source>
        <dbReference type="Proteomes" id="UP001247805"/>
    </source>
</evidence>
<dbReference type="InterPro" id="IPR043128">
    <property type="entry name" value="Rev_trsase/Diguanyl_cyclase"/>
</dbReference>
<feature type="transmembrane region" description="Helical" evidence="3">
    <location>
        <begin position="87"/>
        <end position="107"/>
    </location>
</feature>
<keyword evidence="3" id="KW-1133">Transmembrane helix</keyword>
<dbReference type="NCBIfam" id="TIGR00254">
    <property type="entry name" value="GGDEF"/>
    <property type="match status" value="1"/>
</dbReference>
<keyword evidence="3" id="KW-0812">Transmembrane</keyword>
<proteinExistence type="predicted"/>
<organism evidence="5 6">
    <name type="scientific">Paraglaciecola aquimarina</name>
    <dbReference type="NCBI Taxonomy" id="1235557"/>
    <lineage>
        <taxon>Bacteria</taxon>
        <taxon>Pseudomonadati</taxon>
        <taxon>Pseudomonadota</taxon>
        <taxon>Gammaproteobacteria</taxon>
        <taxon>Alteromonadales</taxon>
        <taxon>Alteromonadaceae</taxon>
        <taxon>Paraglaciecola</taxon>
    </lineage>
</organism>
<keyword evidence="6" id="KW-1185">Reference proteome</keyword>
<dbReference type="RefSeq" id="WP_316028071.1">
    <property type="nucleotide sequence ID" value="NZ_JAWDIO010000002.1"/>
</dbReference>
<dbReference type="SMART" id="SM00267">
    <property type="entry name" value="GGDEF"/>
    <property type="match status" value="1"/>
</dbReference>
<name>A0ABU3SYC7_9ALTE</name>
<evidence type="ECO:0000313" key="5">
    <source>
        <dbReference type="EMBL" id="MDU0354996.1"/>
    </source>
</evidence>
<dbReference type="SUPFAM" id="SSF55073">
    <property type="entry name" value="Nucleotide cyclase"/>
    <property type="match status" value="1"/>
</dbReference>
<dbReference type="GO" id="GO:0052621">
    <property type="term" value="F:diguanylate cyclase activity"/>
    <property type="evidence" value="ECO:0007669"/>
    <property type="project" value="UniProtKB-EC"/>
</dbReference>
<evidence type="ECO:0000256" key="2">
    <source>
        <dbReference type="ARBA" id="ARBA00034247"/>
    </source>
</evidence>
<feature type="transmembrane region" description="Helical" evidence="3">
    <location>
        <begin position="137"/>
        <end position="156"/>
    </location>
</feature>
<comment type="caution">
    <text evidence="5">The sequence shown here is derived from an EMBL/GenBank/DDBJ whole genome shotgun (WGS) entry which is preliminary data.</text>
</comment>
<evidence type="ECO:0000259" key="4">
    <source>
        <dbReference type="PROSITE" id="PS50887"/>
    </source>
</evidence>
<evidence type="ECO:0000256" key="1">
    <source>
        <dbReference type="ARBA" id="ARBA00012528"/>
    </source>
</evidence>